<sequence length="342" mass="38311">MAEIAGTLNVNISQKELTLLEQRDLTGRDRLVRRIVVFLPAVFVLIHILEHLYVPSFKNYKPSVSYLILMAILLGALIVWDIFTFFSYEAFEKLRFKSALYVAIAIILTIYDLATIKFGVLELPYFPWIGKVFDAMISDRSKLWECVYHSFKLLFTGYFCGVGIGLLCGILAGWSKTVHYWIQPITRVLGAIPSTTYMPIVMMLASSLFGGAAFIIGLGVWFPVTVSAMNGVQNVQKHYYEAAETLGTKRLGILSRVVIPASMPTIFTGLTQGMSIACLTLVVAEMMGVEAGLGWYINWQKGWGDFTKMYGAIILICLTFILVNTILGLIRKRVLRWQDGGI</sequence>
<dbReference type="GO" id="GO:0005886">
    <property type="term" value="C:plasma membrane"/>
    <property type="evidence" value="ECO:0007669"/>
    <property type="project" value="UniProtKB-SubCell"/>
</dbReference>
<evidence type="ECO:0000256" key="7">
    <source>
        <dbReference type="RuleBase" id="RU363032"/>
    </source>
</evidence>
<dbReference type="InterPro" id="IPR035906">
    <property type="entry name" value="MetI-like_sf"/>
</dbReference>
<proteinExistence type="inferred from homology"/>
<evidence type="ECO:0000259" key="8">
    <source>
        <dbReference type="PROSITE" id="PS50928"/>
    </source>
</evidence>
<dbReference type="AlphaFoldDB" id="A0A1I5QYG6"/>
<keyword evidence="2 7" id="KW-0813">Transport</keyword>
<accession>A0A1I5QYG6</accession>
<dbReference type="PANTHER" id="PTHR30151:SF0">
    <property type="entry name" value="ABC TRANSPORTER PERMEASE PROTEIN MJ0413-RELATED"/>
    <property type="match status" value="1"/>
</dbReference>
<feature type="transmembrane region" description="Helical" evidence="7">
    <location>
        <begin position="309"/>
        <end position="330"/>
    </location>
</feature>
<dbReference type="InterPro" id="IPR000515">
    <property type="entry name" value="MetI-like"/>
</dbReference>
<keyword evidence="3" id="KW-1003">Cell membrane</keyword>
<evidence type="ECO:0000256" key="2">
    <source>
        <dbReference type="ARBA" id="ARBA00022448"/>
    </source>
</evidence>
<dbReference type="GO" id="GO:0055085">
    <property type="term" value="P:transmembrane transport"/>
    <property type="evidence" value="ECO:0007669"/>
    <property type="project" value="InterPro"/>
</dbReference>
<evidence type="ECO:0000256" key="4">
    <source>
        <dbReference type="ARBA" id="ARBA00022692"/>
    </source>
</evidence>
<evidence type="ECO:0000256" key="6">
    <source>
        <dbReference type="ARBA" id="ARBA00023136"/>
    </source>
</evidence>
<feature type="transmembrane region" description="Helical" evidence="7">
    <location>
        <begin position="35"/>
        <end position="54"/>
    </location>
</feature>
<organism evidence="9 10">
    <name type="scientific">Butyrivibrio proteoclasticus</name>
    <dbReference type="NCBI Taxonomy" id="43305"/>
    <lineage>
        <taxon>Bacteria</taxon>
        <taxon>Bacillati</taxon>
        <taxon>Bacillota</taxon>
        <taxon>Clostridia</taxon>
        <taxon>Lachnospirales</taxon>
        <taxon>Lachnospiraceae</taxon>
        <taxon>Butyrivibrio</taxon>
    </lineage>
</organism>
<dbReference type="Pfam" id="PF00528">
    <property type="entry name" value="BPD_transp_1"/>
    <property type="match status" value="1"/>
</dbReference>
<gene>
    <name evidence="9" type="ORF">SAMN04487928_10319</name>
</gene>
<dbReference type="Gene3D" id="1.10.3720.10">
    <property type="entry name" value="MetI-like"/>
    <property type="match status" value="1"/>
</dbReference>
<comment type="similarity">
    <text evidence="7">Belongs to the binding-protein-dependent transport system permease family.</text>
</comment>
<feature type="transmembrane region" description="Helical" evidence="7">
    <location>
        <begin position="153"/>
        <end position="175"/>
    </location>
</feature>
<feature type="transmembrane region" description="Helical" evidence="7">
    <location>
        <begin position="66"/>
        <end position="88"/>
    </location>
</feature>
<keyword evidence="5 7" id="KW-1133">Transmembrane helix</keyword>
<protein>
    <submittedName>
        <fullName evidence="9">NitT/TauT family transport system permease protein</fullName>
    </submittedName>
</protein>
<keyword evidence="6 7" id="KW-0472">Membrane</keyword>
<dbReference type="SUPFAM" id="SSF161098">
    <property type="entry name" value="MetI-like"/>
    <property type="match status" value="1"/>
</dbReference>
<dbReference type="OrthoDB" id="9804353at2"/>
<feature type="transmembrane region" description="Helical" evidence="7">
    <location>
        <begin position="100"/>
        <end position="120"/>
    </location>
</feature>
<comment type="subcellular location">
    <subcellularLocation>
        <location evidence="1 7">Cell membrane</location>
        <topology evidence="1 7">Multi-pass membrane protein</topology>
    </subcellularLocation>
</comment>
<dbReference type="EMBL" id="FOXO01000003">
    <property type="protein sequence ID" value="SFP51150.1"/>
    <property type="molecule type" value="Genomic_DNA"/>
</dbReference>
<feature type="transmembrane region" description="Helical" evidence="7">
    <location>
        <begin position="196"/>
        <end position="222"/>
    </location>
</feature>
<dbReference type="PANTHER" id="PTHR30151">
    <property type="entry name" value="ALKANE SULFONATE ABC TRANSPORTER-RELATED, MEMBRANE SUBUNIT"/>
    <property type="match status" value="1"/>
</dbReference>
<reference evidence="10" key="1">
    <citation type="submission" date="2016-10" db="EMBL/GenBank/DDBJ databases">
        <authorList>
            <person name="Varghese N."/>
            <person name="Submissions S."/>
        </authorList>
    </citation>
    <scope>NUCLEOTIDE SEQUENCE [LARGE SCALE GENOMIC DNA]</scope>
    <source>
        <strain evidence="10">P18</strain>
    </source>
</reference>
<name>A0A1I5QYG6_9FIRM</name>
<evidence type="ECO:0000256" key="3">
    <source>
        <dbReference type="ARBA" id="ARBA00022475"/>
    </source>
</evidence>
<feature type="transmembrane region" description="Helical" evidence="7">
    <location>
        <begin position="277"/>
        <end position="297"/>
    </location>
</feature>
<evidence type="ECO:0000313" key="10">
    <source>
        <dbReference type="Proteomes" id="UP000182624"/>
    </source>
</evidence>
<evidence type="ECO:0000256" key="1">
    <source>
        <dbReference type="ARBA" id="ARBA00004651"/>
    </source>
</evidence>
<keyword evidence="4 7" id="KW-0812">Transmembrane</keyword>
<feature type="domain" description="ABC transmembrane type-1" evidence="8">
    <location>
        <begin position="147"/>
        <end position="331"/>
    </location>
</feature>
<keyword evidence="10" id="KW-1185">Reference proteome</keyword>
<evidence type="ECO:0000256" key="5">
    <source>
        <dbReference type="ARBA" id="ARBA00022989"/>
    </source>
</evidence>
<dbReference type="PROSITE" id="PS50928">
    <property type="entry name" value="ABC_TM1"/>
    <property type="match status" value="1"/>
</dbReference>
<dbReference type="Proteomes" id="UP000182624">
    <property type="component" value="Unassembled WGS sequence"/>
</dbReference>
<dbReference type="RefSeq" id="WP_074883934.1">
    <property type="nucleotide sequence ID" value="NZ_FOXO01000003.1"/>
</dbReference>
<evidence type="ECO:0000313" key="9">
    <source>
        <dbReference type="EMBL" id="SFP51150.1"/>
    </source>
</evidence>
<dbReference type="CDD" id="cd06261">
    <property type="entry name" value="TM_PBP2"/>
    <property type="match status" value="1"/>
</dbReference>